<dbReference type="PROSITE" id="PS50157">
    <property type="entry name" value="ZINC_FINGER_C2H2_2"/>
    <property type="match status" value="2"/>
</dbReference>
<dbReference type="PANTHER" id="PTHR24388">
    <property type="entry name" value="ZINC FINGER PROTEIN"/>
    <property type="match status" value="1"/>
</dbReference>
<feature type="domain" description="C2H2-type" evidence="9">
    <location>
        <begin position="69"/>
        <end position="97"/>
    </location>
</feature>
<feature type="compositionally biased region" description="Basic and acidic residues" evidence="8">
    <location>
        <begin position="142"/>
        <end position="151"/>
    </location>
</feature>
<reference evidence="10" key="1">
    <citation type="submission" date="2021-12" db="EMBL/GenBank/DDBJ databases">
        <authorList>
            <person name="Martin H S."/>
        </authorList>
    </citation>
    <scope>NUCLEOTIDE SEQUENCE</scope>
</reference>
<keyword evidence="4" id="KW-0862">Zinc</keyword>
<protein>
    <recommendedName>
        <fullName evidence="9">C2H2-type domain-containing protein</fullName>
    </recommendedName>
</protein>
<evidence type="ECO:0000256" key="7">
    <source>
        <dbReference type="PROSITE-ProRule" id="PRU00042"/>
    </source>
</evidence>
<evidence type="ECO:0000256" key="2">
    <source>
        <dbReference type="ARBA" id="ARBA00022737"/>
    </source>
</evidence>
<evidence type="ECO:0000256" key="6">
    <source>
        <dbReference type="ARBA" id="ARBA00037948"/>
    </source>
</evidence>
<evidence type="ECO:0000256" key="1">
    <source>
        <dbReference type="ARBA" id="ARBA00022723"/>
    </source>
</evidence>
<keyword evidence="2" id="KW-0677">Repeat</keyword>
<evidence type="ECO:0000256" key="4">
    <source>
        <dbReference type="ARBA" id="ARBA00022833"/>
    </source>
</evidence>
<dbReference type="Proteomes" id="UP000838878">
    <property type="component" value="Chromosome 5"/>
</dbReference>
<dbReference type="GO" id="GO:0000978">
    <property type="term" value="F:RNA polymerase II cis-regulatory region sequence-specific DNA binding"/>
    <property type="evidence" value="ECO:0007669"/>
    <property type="project" value="TreeGrafter"/>
</dbReference>
<dbReference type="Pfam" id="PF05605">
    <property type="entry name" value="zf-Di19"/>
    <property type="match status" value="1"/>
</dbReference>
<gene>
    <name evidence="10" type="ORF">BINO364_LOCUS11721</name>
</gene>
<dbReference type="OrthoDB" id="4748970at2759"/>
<dbReference type="GO" id="GO:0000981">
    <property type="term" value="F:DNA-binding transcription factor activity, RNA polymerase II-specific"/>
    <property type="evidence" value="ECO:0007669"/>
    <property type="project" value="TreeGrafter"/>
</dbReference>
<dbReference type="AlphaFoldDB" id="A0A8J9VN61"/>
<dbReference type="SMART" id="SM00355">
    <property type="entry name" value="ZnF_C2H2"/>
    <property type="match status" value="2"/>
</dbReference>
<dbReference type="InterPro" id="IPR008598">
    <property type="entry name" value="Di19_Zn-bd"/>
</dbReference>
<organism evidence="10 11">
    <name type="scientific">Brenthis ino</name>
    <name type="common">lesser marbled fritillary</name>
    <dbReference type="NCBI Taxonomy" id="405034"/>
    <lineage>
        <taxon>Eukaryota</taxon>
        <taxon>Metazoa</taxon>
        <taxon>Ecdysozoa</taxon>
        <taxon>Arthropoda</taxon>
        <taxon>Hexapoda</taxon>
        <taxon>Insecta</taxon>
        <taxon>Pterygota</taxon>
        <taxon>Neoptera</taxon>
        <taxon>Endopterygota</taxon>
        <taxon>Lepidoptera</taxon>
        <taxon>Glossata</taxon>
        <taxon>Ditrysia</taxon>
        <taxon>Papilionoidea</taxon>
        <taxon>Nymphalidae</taxon>
        <taxon>Heliconiinae</taxon>
        <taxon>Argynnini</taxon>
        <taxon>Brenthis</taxon>
    </lineage>
</organism>
<comment type="similarity">
    <text evidence="6">Belongs to the snail C2H2-type zinc-finger protein family.</text>
</comment>
<dbReference type="InterPro" id="IPR013087">
    <property type="entry name" value="Znf_C2H2_type"/>
</dbReference>
<keyword evidence="5" id="KW-0539">Nucleus</keyword>
<dbReference type="SUPFAM" id="SSF57667">
    <property type="entry name" value="beta-beta-alpha zinc fingers"/>
    <property type="match status" value="1"/>
</dbReference>
<proteinExistence type="inferred from homology"/>
<dbReference type="PANTHER" id="PTHR24388:SF38">
    <property type="entry name" value="PROTEIN SNAIL"/>
    <property type="match status" value="1"/>
</dbReference>
<keyword evidence="3 7" id="KW-0863">Zinc-finger</keyword>
<evidence type="ECO:0000259" key="9">
    <source>
        <dbReference type="PROSITE" id="PS50157"/>
    </source>
</evidence>
<dbReference type="GO" id="GO:0008270">
    <property type="term" value="F:zinc ion binding"/>
    <property type="evidence" value="ECO:0007669"/>
    <property type="project" value="UniProtKB-KW"/>
</dbReference>
<evidence type="ECO:0000256" key="3">
    <source>
        <dbReference type="ARBA" id="ARBA00022771"/>
    </source>
</evidence>
<keyword evidence="11" id="KW-1185">Reference proteome</keyword>
<dbReference type="InterPro" id="IPR036236">
    <property type="entry name" value="Znf_C2H2_sf"/>
</dbReference>
<sequence>MEVMLNVKRIVSKVITQNWRVLRTRASKVCEARTESESSAPGASWASASACAGDAAGFPGLANGEPGKPACPECGKLYSNNSNLKQHILNVHAARDLSHSCPVCGKGFKTRQYMQIHMNSIHGVKQRRRDPASSTPCAPSAELDRYTHSSA</sequence>
<dbReference type="InterPro" id="IPR050527">
    <property type="entry name" value="Snail/Krueppel_Znf"/>
</dbReference>
<name>A0A8J9VN61_9NEOP</name>
<evidence type="ECO:0000313" key="10">
    <source>
        <dbReference type="EMBL" id="CAH0726238.1"/>
    </source>
</evidence>
<feature type="non-terminal residue" evidence="10">
    <location>
        <position position="151"/>
    </location>
</feature>
<dbReference type="Gene3D" id="3.30.160.60">
    <property type="entry name" value="Classic Zinc Finger"/>
    <property type="match status" value="2"/>
</dbReference>
<accession>A0A8J9VN61</accession>
<dbReference type="PROSITE" id="PS00028">
    <property type="entry name" value="ZINC_FINGER_C2H2_1"/>
    <property type="match status" value="2"/>
</dbReference>
<evidence type="ECO:0000256" key="8">
    <source>
        <dbReference type="SAM" id="MobiDB-lite"/>
    </source>
</evidence>
<evidence type="ECO:0000313" key="11">
    <source>
        <dbReference type="Proteomes" id="UP000838878"/>
    </source>
</evidence>
<feature type="domain" description="C2H2-type" evidence="9">
    <location>
        <begin position="99"/>
        <end position="127"/>
    </location>
</feature>
<feature type="region of interest" description="Disordered" evidence="8">
    <location>
        <begin position="121"/>
        <end position="151"/>
    </location>
</feature>
<evidence type="ECO:0000256" key="5">
    <source>
        <dbReference type="ARBA" id="ARBA00023242"/>
    </source>
</evidence>
<keyword evidence="1" id="KW-0479">Metal-binding</keyword>
<dbReference type="EMBL" id="OV170225">
    <property type="protein sequence ID" value="CAH0726238.1"/>
    <property type="molecule type" value="Genomic_DNA"/>
</dbReference>